<evidence type="ECO:0000313" key="1">
    <source>
        <dbReference type="EMBL" id="KAH7929181.1"/>
    </source>
</evidence>
<keyword evidence="2" id="KW-1185">Reference proteome</keyword>
<comment type="caution">
    <text evidence="1">The sequence shown here is derived from an EMBL/GenBank/DDBJ whole genome shotgun (WGS) entry which is preliminary data.</text>
</comment>
<accession>A0ACB8BTB9</accession>
<evidence type="ECO:0000313" key="2">
    <source>
        <dbReference type="Proteomes" id="UP000790709"/>
    </source>
</evidence>
<sequence>MVSDLMSAGVDNELTKVSSIAVTILIYDYVLTFNLELKFIWSGPWSAVKALYLFTKYLPFIDVILLVLYRDLLSEPSDRACHFALSIASYDVYLCSDAYPIGMSVAEIIIMVRTWAIWGRGRRLAIILIVVGVASFTFTCYFSVMWVQSLTFSVIHDSVLGGCIATSNKNGILLVPWSLFMCTESLLLLMMMVHAYPVVRQNRENTTTALYRVLLRDGRSSYLRLSLSVVNLGFIAGPTGALSTSFVVPTRVLHAVFATRIILHLRETGSEVGEGDAFTQSTSIVFAPGATQS</sequence>
<dbReference type="Proteomes" id="UP000790709">
    <property type="component" value="Unassembled WGS sequence"/>
</dbReference>
<name>A0ACB8BTB9_9AGAM</name>
<gene>
    <name evidence="1" type="ORF">BV22DRAFT_1029809</name>
</gene>
<proteinExistence type="predicted"/>
<dbReference type="EMBL" id="MU266344">
    <property type="protein sequence ID" value="KAH7929181.1"/>
    <property type="molecule type" value="Genomic_DNA"/>
</dbReference>
<protein>
    <submittedName>
        <fullName evidence="1">Uncharacterized protein</fullName>
    </submittedName>
</protein>
<organism evidence="1 2">
    <name type="scientific">Leucogyrophana mollusca</name>
    <dbReference type="NCBI Taxonomy" id="85980"/>
    <lineage>
        <taxon>Eukaryota</taxon>
        <taxon>Fungi</taxon>
        <taxon>Dikarya</taxon>
        <taxon>Basidiomycota</taxon>
        <taxon>Agaricomycotina</taxon>
        <taxon>Agaricomycetes</taxon>
        <taxon>Agaricomycetidae</taxon>
        <taxon>Boletales</taxon>
        <taxon>Boletales incertae sedis</taxon>
        <taxon>Leucogyrophana</taxon>
    </lineage>
</organism>
<reference evidence="1" key="1">
    <citation type="journal article" date="2021" name="New Phytol.">
        <title>Evolutionary innovations through gain and loss of genes in the ectomycorrhizal Boletales.</title>
        <authorList>
            <person name="Wu G."/>
            <person name="Miyauchi S."/>
            <person name="Morin E."/>
            <person name="Kuo A."/>
            <person name="Drula E."/>
            <person name="Varga T."/>
            <person name="Kohler A."/>
            <person name="Feng B."/>
            <person name="Cao Y."/>
            <person name="Lipzen A."/>
            <person name="Daum C."/>
            <person name="Hundley H."/>
            <person name="Pangilinan J."/>
            <person name="Johnson J."/>
            <person name="Barry K."/>
            <person name="LaButti K."/>
            <person name="Ng V."/>
            <person name="Ahrendt S."/>
            <person name="Min B."/>
            <person name="Choi I.G."/>
            <person name="Park H."/>
            <person name="Plett J.M."/>
            <person name="Magnuson J."/>
            <person name="Spatafora J.W."/>
            <person name="Nagy L.G."/>
            <person name="Henrissat B."/>
            <person name="Grigoriev I.V."/>
            <person name="Yang Z.L."/>
            <person name="Xu J."/>
            <person name="Martin F.M."/>
        </authorList>
    </citation>
    <scope>NUCLEOTIDE SEQUENCE</scope>
    <source>
        <strain evidence="1">KUC20120723A-06</strain>
    </source>
</reference>